<organism evidence="1">
    <name type="scientific">Trichophyton rubrum CBS 288.86</name>
    <dbReference type="NCBI Taxonomy" id="1215330"/>
    <lineage>
        <taxon>Eukaryota</taxon>
        <taxon>Fungi</taxon>
        <taxon>Dikarya</taxon>
        <taxon>Ascomycota</taxon>
        <taxon>Pezizomycotina</taxon>
        <taxon>Eurotiomycetes</taxon>
        <taxon>Eurotiomycetidae</taxon>
        <taxon>Onygenales</taxon>
        <taxon>Arthrodermataceae</taxon>
        <taxon>Trichophyton</taxon>
    </lineage>
</organism>
<name>A0A022VV43_TRIRU</name>
<gene>
    <name evidence="1" type="ORF">H103_06208</name>
</gene>
<accession>A0A022VV43</accession>
<dbReference type="HOGENOM" id="CLU_1428945_0_0_1"/>
<sequence>MYLPYNNIKQHYHKFLIQVIEPRSLWKYQLTCSILFSSPILFYFDTASFWSIPSPRFIWIALSSPTLAIPTVLSQQTSKTFTPSPPIRFPSSSTDFLDMEYMLSPTTPSFSVFVDRISHILHVPSWLPLISPYWLFGSRAKETTTLVCPLKVMAETVVAESRGSIRVICRAAVPAASSVSCGRCSTHSRE</sequence>
<reference evidence="1" key="1">
    <citation type="submission" date="2014-02" db="EMBL/GenBank/DDBJ databases">
        <title>The Genome Sequence of Trichophyton rubrum (morphotype fischeri) CBS 288.86.</title>
        <authorList>
            <consortium name="The Broad Institute Genomics Platform"/>
            <person name="Cuomo C.A."/>
            <person name="White T.C."/>
            <person name="Graser Y."/>
            <person name="Martinez-Rossi N."/>
            <person name="Heitman J."/>
            <person name="Young S.K."/>
            <person name="Zeng Q."/>
            <person name="Gargeya S."/>
            <person name="Abouelleil A."/>
            <person name="Alvarado L."/>
            <person name="Chapman S.B."/>
            <person name="Gainer-Dewar J."/>
            <person name="Goldberg J."/>
            <person name="Griggs A."/>
            <person name="Gujja S."/>
            <person name="Hansen M."/>
            <person name="Howarth C."/>
            <person name="Imamovic A."/>
            <person name="Larimer J."/>
            <person name="Martinez D."/>
            <person name="Murphy C."/>
            <person name="Pearson M.D."/>
            <person name="Persinoti G."/>
            <person name="Poon T."/>
            <person name="Priest M."/>
            <person name="Roberts A.D."/>
            <person name="Saif S."/>
            <person name="Shea T.D."/>
            <person name="Sykes S.N."/>
            <person name="Wortman J."/>
            <person name="Nusbaum C."/>
            <person name="Birren B."/>
        </authorList>
    </citation>
    <scope>NUCLEOTIDE SEQUENCE [LARGE SCALE GENOMIC DNA]</scope>
    <source>
        <strain evidence="1">CBS 288.86</strain>
    </source>
</reference>
<evidence type="ECO:0000313" key="1">
    <source>
        <dbReference type="EMBL" id="EZF50092.1"/>
    </source>
</evidence>
<dbReference type="EMBL" id="KK207889">
    <property type="protein sequence ID" value="EZF50092.1"/>
    <property type="molecule type" value="Genomic_DNA"/>
</dbReference>
<proteinExistence type="predicted"/>
<dbReference type="Proteomes" id="UP000023758">
    <property type="component" value="Unassembled WGS sequence"/>
</dbReference>
<dbReference type="AlphaFoldDB" id="A0A022VV43"/>
<protein>
    <submittedName>
        <fullName evidence="1">Uncharacterized protein</fullName>
    </submittedName>
</protein>